<gene>
    <name evidence="3" type="ORF">PCOL08062_LOCUS2873</name>
    <name evidence="4" type="ORF">PCOL08062_LOCUS2874</name>
</gene>
<proteinExistence type="predicted"/>
<evidence type="ECO:0000256" key="2">
    <source>
        <dbReference type="SAM" id="Phobius"/>
    </source>
</evidence>
<dbReference type="AlphaFoldDB" id="A0A6U0MU22"/>
<name>A0A6U0MU22_9VIRI</name>
<reference evidence="3" key="1">
    <citation type="submission" date="2021-01" db="EMBL/GenBank/DDBJ databases">
        <authorList>
            <person name="Corre E."/>
            <person name="Pelletier E."/>
            <person name="Niang G."/>
            <person name="Scheremetjew M."/>
            <person name="Finn R."/>
            <person name="Kale V."/>
            <person name="Holt S."/>
            <person name="Cochrane G."/>
            <person name="Meng A."/>
            <person name="Brown T."/>
            <person name="Cohen L."/>
        </authorList>
    </citation>
    <scope>NUCLEOTIDE SEQUENCE</scope>
    <source>
        <strain evidence="3">CCMP1413</strain>
    </source>
</reference>
<evidence type="ECO:0000313" key="4">
    <source>
        <dbReference type="EMBL" id="CAD8233136.1"/>
    </source>
</evidence>
<feature type="region of interest" description="Disordered" evidence="1">
    <location>
        <begin position="1"/>
        <end position="27"/>
    </location>
</feature>
<feature type="compositionally biased region" description="Basic residues" evidence="1">
    <location>
        <begin position="1"/>
        <end position="16"/>
    </location>
</feature>
<keyword evidence="2" id="KW-0812">Transmembrane</keyword>
<keyword evidence="2" id="KW-0472">Membrane</keyword>
<accession>A0A6U0MU22</accession>
<evidence type="ECO:0000256" key="1">
    <source>
        <dbReference type="SAM" id="MobiDB-lite"/>
    </source>
</evidence>
<dbReference type="EMBL" id="HBDZ01003756">
    <property type="protein sequence ID" value="CAD8233136.1"/>
    <property type="molecule type" value="Transcribed_RNA"/>
</dbReference>
<keyword evidence="2" id="KW-1133">Transmembrane helix</keyword>
<dbReference type="EMBL" id="HBDZ01003755">
    <property type="protein sequence ID" value="CAD8233134.1"/>
    <property type="molecule type" value="Transcribed_RNA"/>
</dbReference>
<sequence>MLLTPRRRRWRMPRRRPAADAGGAALAGGGGARCGSCARAQHGGGGGTPQPCRRYQARILRTRGERVPRGLCFAATVYALALAAVALWGLVDVRTAHDPLFVRPHRLSRAAEDTQWLAPDPAAGAARGPGNHGVVSTGAPPSAGAYSAAAGSISAVAAQLFSGTQWNWYRLGDLLKLEDATVLRDVLDGFPGSIGAEYAQEQLDLHAVNGYYTPYAYAMLRRIVERRLRGTGQNDPLEPLLRAGDHQGGLLVLHLRVGDVLCTDIAGDPMIRLREEPKSPLQSQQRWGLGRSSSSASAALGVDMPLLDVEQQQRPRAAGVAAAGTDLPASRSAARDERVGHDDAADHQVSGRVGALMQVVNDVIDGTIDGLRAVLLRARAFLAGGAINTMPKQHSHAAATSGRAAPMPVGSSFQLGTDAGDSPSRVHAEDVFGRSGAALEEERRRKERTYAKLGNREFFEGVARHARAHNLTSAVLLAGTHHDACLRRSARYVINREQWLNTAAGAQNVSMHLGMSPDENLLLLARSQLQASSRGYQVHFASTGGGYGRLLAEVVRSLGGVVVSNGRLSPNMLEWAPLRTVLAVIDAIVPLPL</sequence>
<feature type="compositionally biased region" description="Basic and acidic residues" evidence="1">
    <location>
        <begin position="333"/>
        <end position="346"/>
    </location>
</feature>
<evidence type="ECO:0000313" key="3">
    <source>
        <dbReference type="EMBL" id="CAD8233134.1"/>
    </source>
</evidence>
<protein>
    <submittedName>
        <fullName evidence="3">Uncharacterized protein</fullName>
    </submittedName>
</protein>
<feature type="transmembrane region" description="Helical" evidence="2">
    <location>
        <begin position="71"/>
        <end position="91"/>
    </location>
</feature>
<organism evidence="3">
    <name type="scientific">Prasinoderma coloniale</name>
    <dbReference type="NCBI Taxonomy" id="156133"/>
    <lineage>
        <taxon>Eukaryota</taxon>
        <taxon>Viridiplantae</taxon>
        <taxon>Prasinodermophyta</taxon>
        <taxon>Prasinodermophyceae</taxon>
        <taxon>Prasinodermales</taxon>
        <taxon>Prasinodermaceae</taxon>
        <taxon>Prasinoderma</taxon>
    </lineage>
</organism>
<feature type="region of interest" description="Disordered" evidence="1">
    <location>
        <begin position="313"/>
        <end position="346"/>
    </location>
</feature>